<dbReference type="OrthoDB" id="5591786at2759"/>
<evidence type="ECO:0000256" key="1">
    <source>
        <dbReference type="SAM" id="Coils"/>
    </source>
</evidence>
<proteinExistence type="predicted"/>
<evidence type="ECO:0000313" key="3">
    <source>
        <dbReference type="EMBL" id="CAF9933060.1"/>
    </source>
</evidence>
<gene>
    <name evidence="3" type="ORF">GOMPHAMPRED_007137</name>
</gene>
<dbReference type="Gene3D" id="2.130.10.10">
    <property type="entry name" value="YVTN repeat-like/Quinoprotein amine dehydrogenase"/>
    <property type="match status" value="1"/>
</dbReference>
<sequence length="677" mass="76156">MPQGSGASSRQLCVHINSVQAGAERFLNGDTPPVASGRNNLTAISTELDLYFVAEHDKILVFRPYFPTQRLSELLYKWRLPVSVSNLQGYLDPRHPHAVNSLLIAKLGTQEVLVCACDDGDVILYYTHFLQEISITKDYKFDADYHLNARPLMIGNVRQSAWGLAIHTNARILAVSCNTHDVSVFKFALTDDAVLYNDPQKEWQYPGRSKDDLHVFASHRTNIPNISFFNSDLDKEGRYLVSTDLTGAIVLWDLRECSQIKRIDPPSTPDGTSGWSIACIDPRAFLLIKSDLEFLGCKLERNRNGTYDATQCRFNLKDSSVYYQGARVNSADSLFSDIARQSVATARRSLLRAQEIQEQMDRLEASMERANAAFDQMERRHTTALQALSERNNSDRTFTNDGLDGDEDDDIEDRNSEDDMDEEPGDMNLDGDQILGSLERSSRESLTHIQTTESLNASLFMAEDSDDSAPDTYVEEFDMLGVIPTSEDISNHSLNIGSTNSSLYTMSARRDPSYTHFLIIHTGQNFVSLQEAPFDNLAVISRDPCHQHLPTNMAWLSHYDRLHLSQLIPELNVFVAATAAGRAAIYTLTRKVTSTKSAMNDEYGIRLEVVLPFTSQEERKERPATLLIGLAAAPIQGHHSNFGNGQRWRLVLTYHDHTVMNYELWRDGGYCSVNAFI</sequence>
<dbReference type="InterPro" id="IPR036322">
    <property type="entry name" value="WD40_repeat_dom_sf"/>
</dbReference>
<feature type="compositionally biased region" description="Polar residues" evidence="2">
    <location>
        <begin position="388"/>
        <end position="400"/>
    </location>
</feature>
<protein>
    <submittedName>
        <fullName evidence="3">Uncharacterized protein</fullName>
    </submittedName>
</protein>
<dbReference type="SUPFAM" id="SSF50978">
    <property type="entry name" value="WD40 repeat-like"/>
    <property type="match status" value="1"/>
</dbReference>
<dbReference type="Pfam" id="PF08728">
    <property type="entry name" value="CRT10"/>
    <property type="match status" value="1"/>
</dbReference>
<dbReference type="EMBL" id="CAJPDQ010000052">
    <property type="protein sequence ID" value="CAF9933060.1"/>
    <property type="molecule type" value="Genomic_DNA"/>
</dbReference>
<organism evidence="3 4">
    <name type="scientific">Gomphillus americanus</name>
    <dbReference type="NCBI Taxonomy" id="1940652"/>
    <lineage>
        <taxon>Eukaryota</taxon>
        <taxon>Fungi</taxon>
        <taxon>Dikarya</taxon>
        <taxon>Ascomycota</taxon>
        <taxon>Pezizomycotina</taxon>
        <taxon>Lecanoromycetes</taxon>
        <taxon>OSLEUM clade</taxon>
        <taxon>Ostropomycetidae</taxon>
        <taxon>Ostropales</taxon>
        <taxon>Graphidaceae</taxon>
        <taxon>Gomphilloideae</taxon>
        <taxon>Gomphillus</taxon>
    </lineage>
</organism>
<dbReference type="Proteomes" id="UP000664169">
    <property type="component" value="Unassembled WGS sequence"/>
</dbReference>
<evidence type="ECO:0000313" key="4">
    <source>
        <dbReference type="Proteomes" id="UP000664169"/>
    </source>
</evidence>
<dbReference type="InterPro" id="IPR015943">
    <property type="entry name" value="WD40/YVTN_repeat-like_dom_sf"/>
</dbReference>
<dbReference type="InterPro" id="IPR014839">
    <property type="entry name" value="Crt10"/>
</dbReference>
<reference evidence="3" key="1">
    <citation type="submission" date="2021-03" db="EMBL/GenBank/DDBJ databases">
        <authorList>
            <person name="Tagirdzhanova G."/>
        </authorList>
    </citation>
    <scope>NUCLEOTIDE SEQUENCE</scope>
</reference>
<comment type="caution">
    <text evidence="3">The sequence shown here is derived from an EMBL/GenBank/DDBJ whole genome shotgun (WGS) entry which is preliminary data.</text>
</comment>
<name>A0A8H3FZP3_9LECA</name>
<dbReference type="AlphaFoldDB" id="A0A8H3FZP3"/>
<feature type="compositionally biased region" description="Acidic residues" evidence="2">
    <location>
        <begin position="403"/>
        <end position="425"/>
    </location>
</feature>
<accession>A0A8H3FZP3</accession>
<feature type="coiled-coil region" evidence="1">
    <location>
        <begin position="346"/>
        <end position="380"/>
    </location>
</feature>
<feature type="region of interest" description="Disordered" evidence="2">
    <location>
        <begin position="388"/>
        <end position="433"/>
    </location>
</feature>
<evidence type="ECO:0000256" key="2">
    <source>
        <dbReference type="SAM" id="MobiDB-lite"/>
    </source>
</evidence>
<keyword evidence="4" id="KW-1185">Reference proteome</keyword>
<keyword evidence="1" id="KW-0175">Coiled coil</keyword>